<dbReference type="EMBL" id="CP001843">
    <property type="protein sequence ID" value="AEF84239.1"/>
    <property type="molecule type" value="Genomic_DNA"/>
</dbReference>
<dbReference type="SUPFAM" id="SSF48452">
    <property type="entry name" value="TPR-like"/>
    <property type="match status" value="1"/>
</dbReference>
<reference evidence="2" key="1">
    <citation type="submission" date="2009-12" db="EMBL/GenBank/DDBJ databases">
        <authorList>
            <person name="Tetu S.G."/>
            <person name="Matson E."/>
            <person name="Ren Q."/>
            <person name="Seshadri R."/>
            <person name="Elbourne L."/>
            <person name="Hassan K.A."/>
            <person name="Durkin A."/>
            <person name="Radune D."/>
            <person name="Mohamoud Y."/>
            <person name="Shay R."/>
            <person name="Jin S."/>
            <person name="Zhang X."/>
            <person name="Lucey K."/>
            <person name="Ballor N.R."/>
            <person name="Ottesen E."/>
            <person name="Rosenthal R."/>
            <person name="Allen A."/>
            <person name="Leadbetter J.R."/>
            <person name="Paulsen I.T."/>
        </authorList>
    </citation>
    <scope>NUCLEOTIDE SEQUENCE</scope>
    <source>
        <strain evidence="2">ZAS-2</strain>
    </source>
</reference>
<evidence type="ECO:0000313" key="2">
    <source>
        <dbReference type="EMBL" id="AEF84239.1"/>
    </source>
</evidence>
<sequence length="214" mass="23911">MGKRHLQQSSLDKVLIRLLPLALLLVFLASCGGPVSGRLMLLRGNFFNTQGLYTEAILAYLEALEFPETAPYAEFGLGSVYLALDEGPAALQHFAAAEEGLTPLFREDHRELIYRIRYNSGVVRFHAGDYGTAADQFRAALETDGSRIEAKRNLELSLLSLTRQSSGASSSPSLNFQDELKGSQVLFDYIRRKESDQWKSREWEEDTPSTGPDY</sequence>
<gene>
    <name evidence="2" type="ordered locus">TREPR_3258</name>
</gene>
<feature type="region of interest" description="Disordered" evidence="1">
    <location>
        <begin position="195"/>
        <end position="214"/>
    </location>
</feature>
<protein>
    <submittedName>
        <fullName evidence="2">Putative lipoprotein</fullName>
    </submittedName>
</protein>
<dbReference type="AlphaFoldDB" id="F5YKW2"/>
<dbReference type="Pfam" id="PF13432">
    <property type="entry name" value="TPR_16"/>
    <property type="match status" value="2"/>
</dbReference>
<dbReference type="Gene3D" id="1.25.40.10">
    <property type="entry name" value="Tetratricopeptide repeat domain"/>
    <property type="match status" value="1"/>
</dbReference>
<keyword evidence="2" id="KW-0449">Lipoprotein</keyword>
<dbReference type="HOGENOM" id="CLU_1288416_0_0_12"/>
<accession>F5YKW2</accession>
<dbReference type="InterPro" id="IPR011990">
    <property type="entry name" value="TPR-like_helical_dom_sf"/>
</dbReference>
<dbReference type="PROSITE" id="PS51257">
    <property type="entry name" value="PROKAR_LIPOPROTEIN"/>
    <property type="match status" value="1"/>
</dbReference>
<dbReference type="eggNOG" id="COG0457">
    <property type="taxonomic scope" value="Bacteria"/>
</dbReference>
<dbReference type="OrthoDB" id="353431at2"/>
<dbReference type="RefSeq" id="WP_015707015.1">
    <property type="nucleotide sequence ID" value="NC_015578.1"/>
</dbReference>
<organism evidence="2 3">
    <name type="scientific">Treponema primitia (strain ATCC BAA-887 / DSM 12427 / ZAS-2)</name>
    <dbReference type="NCBI Taxonomy" id="545694"/>
    <lineage>
        <taxon>Bacteria</taxon>
        <taxon>Pseudomonadati</taxon>
        <taxon>Spirochaetota</taxon>
        <taxon>Spirochaetia</taxon>
        <taxon>Spirochaetales</taxon>
        <taxon>Treponemataceae</taxon>
        <taxon>Treponema</taxon>
    </lineage>
</organism>
<evidence type="ECO:0000256" key="1">
    <source>
        <dbReference type="SAM" id="MobiDB-lite"/>
    </source>
</evidence>
<evidence type="ECO:0000313" key="3">
    <source>
        <dbReference type="Proteomes" id="UP000009223"/>
    </source>
</evidence>
<name>F5YKW2_TREPZ</name>
<dbReference type="KEGG" id="tpi:TREPR_3258"/>
<proteinExistence type="predicted"/>
<reference evidence="2" key="2">
    <citation type="journal article" date="2011" name="ISME J.">
        <title>RNA-seq reveals cooperative metabolic interactions between two termite-gut spirochete species in co-culture.</title>
        <authorList>
            <person name="Rosenthal A.Z."/>
            <person name="Matson E.G."/>
            <person name="Eldar A."/>
            <person name="Leadbetter J.R."/>
        </authorList>
    </citation>
    <scope>NUCLEOTIDE SEQUENCE [LARGE SCALE GENOMIC DNA]</scope>
    <source>
        <strain evidence="2">ZAS-2</strain>
    </source>
</reference>
<dbReference type="STRING" id="545694.TREPR_3258"/>
<dbReference type="Proteomes" id="UP000009223">
    <property type="component" value="Chromosome"/>
</dbReference>
<keyword evidence="3" id="KW-1185">Reference proteome</keyword>